<dbReference type="GO" id="GO:0003713">
    <property type="term" value="F:transcription coactivator activity"/>
    <property type="evidence" value="ECO:0007669"/>
    <property type="project" value="EnsemblMetazoa"/>
</dbReference>
<evidence type="ECO:0000313" key="1">
    <source>
        <dbReference type="EMBL" id="EDW46079.1"/>
    </source>
</evidence>
<evidence type="ECO:0000313" key="2">
    <source>
        <dbReference type="Proteomes" id="UP000001292"/>
    </source>
</evidence>
<dbReference type="EMBL" id="CH481906">
    <property type="protein sequence ID" value="EDW46079.1"/>
    <property type="molecule type" value="Genomic_DNA"/>
</dbReference>
<name>B4INB7_DROSE</name>
<organism evidence="2">
    <name type="scientific">Drosophila sechellia</name>
    <name type="common">Fruit fly</name>
    <dbReference type="NCBI Taxonomy" id="7238"/>
    <lineage>
        <taxon>Eukaryota</taxon>
        <taxon>Metazoa</taxon>
        <taxon>Ecdysozoa</taxon>
        <taxon>Arthropoda</taxon>
        <taxon>Hexapoda</taxon>
        <taxon>Insecta</taxon>
        <taxon>Pterygota</taxon>
        <taxon>Neoptera</taxon>
        <taxon>Endopterygota</taxon>
        <taxon>Diptera</taxon>
        <taxon>Brachycera</taxon>
        <taxon>Muscomorpha</taxon>
        <taxon>Ephydroidea</taxon>
        <taxon>Drosophilidae</taxon>
        <taxon>Drosophila</taxon>
        <taxon>Sophophora</taxon>
    </lineage>
</organism>
<dbReference type="STRING" id="7238.B4INB7"/>
<keyword evidence="2" id="KW-1185">Reference proteome</keyword>
<accession>B4INB7</accession>
<reference evidence="1 2" key="1">
    <citation type="journal article" date="2007" name="Nature">
        <title>Evolution of genes and genomes on the Drosophila phylogeny.</title>
        <authorList>
            <consortium name="Drosophila 12 Genomes Consortium"/>
            <person name="Clark A.G."/>
            <person name="Eisen M.B."/>
            <person name="Smith D.R."/>
            <person name="Bergman C.M."/>
            <person name="Oliver B."/>
            <person name="Markow T.A."/>
            <person name="Kaufman T.C."/>
            <person name="Kellis M."/>
            <person name="Gelbart W."/>
            <person name="Iyer V.N."/>
            <person name="Pollard D.A."/>
            <person name="Sackton T.B."/>
            <person name="Larracuente A.M."/>
            <person name="Singh N.D."/>
            <person name="Abad J.P."/>
            <person name="Abt D.N."/>
            <person name="Adryan B."/>
            <person name="Aguade M."/>
            <person name="Akashi H."/>
            <person name="Anderson W.W."/>
            <person name="Aquadro C.F."/>
            <person name="Ardell D.H."/>
            <person name="Arguello R."/>
            <person name="Artieri C.G."/>
            <person name="Barbash D.A."/>
            <person name="Barker D."/>
            <person name="Barsanti P."/>
            <person name="Batterham P."/>
            <person name="Batzoglou S."/>
            <person name="Begun D."/>
            <person name="Bhutkar A."/>
            <person name="Blanco E."/>
            <person name="Bosak S.A."/>
            <person name="Bradley R.K."/>
            <person name="Brand A.D."/>
            <person name="Brent M.R."/>
            <person name="Brooks A.N."/>
            <person name="Brown R.H."/>
            <person name="Butlin R.K."/>
            <person name="Caggese C."/>
            <person name="Calvi B.R."/>
            <person name="Bernardo de Carvalho A."/>
            <person name="Caspi A."/>
            <person name="Castrezana S."/>
            <person name="Celniker S.E."/>
            <person name="Chang J.L."/>
            <person name="Chapple C."/>
            <person name="Chatterji S."/>
            <person name="Chinwalla A."/>
            <person name="Civetta A."/>
            <person name="Clifton S.W."/>
            <person name="Comeron J.M."/>
            <person name="Costello J.C."/>
            <person name="Coyne J.A."/>
            <person name="Daub J."/>
            <person name="David R.G."/>
            <person name="Delcher A.L."/>
            <person name="Delehaunty K."/>
            <person name="Do C.B."/>
            <person name="Ebling H."/>
            <person name="Edwards K."/>
            <person name="Eickbush T."/>
            <person name="Evans J.D."/>
            <person name="Filipski A."/>
            <person name="Findeiss S."/>
            <person name="Freyhult E."/>
            <person name="Fulton L."/>
            <person name="Fulton R."/>
            <person name="Garcia A.C."/>
            <person name="Gardiner A."/>
            <person name="Garfield D.A."/>
            <person name="Garvin B.E."/>
            <person name="Gibson G."/>
            <person name="Gilbert D."/>
            <person name="Gnerre S."/>
            <person name="Godfrey J."/>
            <person name="Good R."/>
            <person name="Gotea V."/>
            <person name="Gravely B."/>
            <person name="Greenberg A.J."/>
            <person name="Griffiths-Jones S."/>
            <person name="Gross S."/>
            <person name="Guigo R."/>
            <person name="Gustafson E.A."/>
            <person name="Haerty W."/>
            <person name="Hahn M.W."/>
            <person name="Halligan D.L."/>
            <person name="Halpern A.L."/>
            <person name="Halter G.M."/>
            <person name="Han M.V."/>
            <person name="Heger A."/>
            <person name="Hillier L."/>
            <person name="Hinrichs A.S."/>
            <person name="Holmes I."/>
            <person name="Hoskins R.A."/>
            <person name="Hubisz M.J."/>
            <person name="Hultmark D."/>
            <person name="Huntley M.A."/>
            <person name="Jaffe D.B."/>
            <person name="Jagadeeshan S."/>
            <person name="Jeck W.R."/>
            <person name="Johnson J."/>
            <person name="Jones C.D."/>
            <person name="Jordan W.C."/>
            <person name="Karpen G.H."/>
            <person name="Kataoka E."/>
            <person name="Keightley P.D."/>
            <person name="Kheradpour P."/>
            <person name="Kirkness E.F."/>
            <person name="Koerich L.B."/>
            <person name="Kristiansen K."/>
            <person name="Kudrna D."/>
            <person name="Kulathinal R.J."/>
            <person name="Kumar S."/>
            <person name="Kwok R."/>
            <person name="Lander E."/>
            <person name="Langley C.H."/>
            <person name="Lapoint R."/>
            <person name="Lazzaro B.P."/>
            <person name="Lee S.J."/>
            <person name="Levesque L."/>
            <person name="Li R."/>
            <person name="Lin C.F."/>
            <person name="Lin M.F."/>
            <person name="Lindblad-Toh K."/>
            <person name="Llopart A."/>
            <person name="Long M."/>
            <person name="Low L."/>
            <person name="Lozovsky E."/>
            <person name="Lu J."/>
            <person name="Luo M."/>
            <person name="Machado C.A."/>
            <person name="Makalowski W."/>
            <person name="Marzo M."/>
            <person name="Matsuda M."/>
            <person name="Matzkin L."/>
            <person name="McAllister B."/>
            <person name="McBride C.S."/>
            <person name="McKernan B."/>
            <person name="McKernan K."/>
            <person name="Mendez-Lago M."/>
            <person name="Minx P."/>
            <person name="Mollenhauer M.U."/>
            <person name="Montooth K."/>
            <person name="Mount S.M."/>
            <person name="Mu X."/>
            <person name="Myers E."/>
            <person name="Negre B."/>
            <person name="Newfeld S."/>
            <person name="Nielsen R."/>
            <person name="Noor M.A."/>
            <person name="O'Grady P."/>
            <person name="Pachter L."/>
            <person name="Papaceit M."/>
            <person name="Parisi M.J."/>
            <person name="Parisi M."/>
            <person name="Parts L."/>
            <person name="Pedersen J.S."/>
            <person name="Pesole G."/>
            <person name="Phillippy A.M."/>
            <person name="Ponting C.P."/>
            <person name="Pop M."/>
            <person name="Porcelli D."/>
            <person name="Powell J.R."/>
            <person name="Prohaska S."/>
            <person name="Pruitt K."/>
            <person name="Puig M."/>
            <person name="Quesneville H."/>
            <person name="Ram K.R."/>
            <person name="Rand D."/>
            <person name="Rasmussen M.D."/>
            <person name="Reed L.K."/>
            <person name="Reenan R."/>
            <person name="Reily A."/>
            <person name="Remington K.A."/>
            <person name="Rieger T.T."/>
            <person name="Ritchie M.G."/>
            <person name="Robin C."/>
            <person name="Rogers Y.H."/>
            <person name="Rohde C."/>
            <person name="Rozas J."/>
            <person name="Rubenfield M.J."/>
            <person name="Ruiz A."/>
            <person name="Russo S."/>
            <person name="Salzberg S.L."/>
            <person name="Sanchez-Gracia A."/>
            <person name="Saranga D.J."/>
            <person name="Sato H."/>
            <person name="Schaeffer S.W."/>
            <person name="Schatz M.C."/>
            <person name="Schlenke T."/>
            <person name="Schwartz R."/>
            <person name="Segarra C."/>
            <person name="Singh R.S."/>
            <person name="Sirot L."/>
            <person name="Sirota M."/>
            <person name="Sisneros N.B."/>
            <person name="Smith C.D."/>
            <person name="Smith T.F."/>
            <person name="Spieth J."/>
            <person name="Stage D.E."/>
            <person name="Stark A."/>
            <person name="Stephan W."/>
            <person name="Strausberg R.L."/>
            <person name="Strempel S."/>
            <person name="Sturgill D."/>
            <person name="Sutton G."/>
            <person name="Sutton G.G."/>
            <person name="Tao W."/>
            <person name="Teichmann S."/>
            <person name="Tobari Y.N."/>
            <person name="Tomimura Y."/>
            <person name="Tsolas J.M."/>
            <person name="Valente V.L."/>
            <person name="Venter E."/>
            <person name="Venter J.C."/>
            <person name="Vicario S."/>
            <person name="Vieira F.G."/>
            <person name="Vilella A.J."/>
            <person name="Villasante A."/>
            <person name="Walenz B."/>
            <person name="Wang J."/>
            <person name="Wasserman M."/>
            <person name="Watts T."/>
            <person name="Wilson D."/>
            <person name="Wilson R.K."/>
            <person name="Wing R.A."/>
            <person name="Wolfner M.F."/>
            <person name="Wong A."/>
            <person name="Wong G.K."/>
            <person name="Wu C.I."/>
            <person name="Wu G."/>
            <person name="Yamamoto D."/>
            <person name="Yang H.P."/>
            <person name="Yang S.P."/>
            <person name="Yorke J.A."/>
            <person name="Yoshida K."/>
            <person name="Zdobnov E."/>
            <person name="Zhang P."/>
            <person name="Zhang Y."/>
            <person name="Zimin A.V."/>
            <person name="Baldwin J."/>
            <person name="Abdouelleil A."/>
            <person name="Abdulkadir J."/>
            <person name="Abebe A."/>
            <person name="Abera B."/>
            <person name="Abreu J."/>
            <person name="Acer S.C."/>
            <person name="Aftuck L."/>
            <person name="Alexander A."/>
            <person name="An P."/>
            <person name="Anderson E."/>
            <person name="Anderson S."/>
            <person name="Arachi H."/>
            <person name="Azer M."/>
            <person name="Bachantsang P."/>
            <person name="Barry A."/>
            <person name="Bayul T."/>
            <person name="Berlin A."/>
            <person name="Bessette D."/>
            <person name="Bloom T."/>
            <person name="Blye J."/>
            <person name="Boguslavskiy L."/>
            <person name="Bonnet C."/>
            <person name="Boukhgalter B."/>
            <person name="Bourzgui I."/>
            <person name="Brown A."/>
            <person name="Cahill P."/>
            <person name="Channer S."/>
            <person name="Cheshatsang Y."/>
            <person name="Chuda L."/>
            <person name="Citroen M."/>
            <person name="Collymore A."/>
            <person name="Cooke P."/>
            <person name="Costello M."/>
            <person name="D'Aco K."/>
            <person name="Daza R."/>
            <person name="De Haan G."/>
            <person name="DeGray S."/>
            <person name="DeMaso C."/>
            <person name="Dhargay N."/>
            <person name="Dooley K."/>
            <person name="Dooley E."/>
            <person name="Doricent M."/>
            <person name="Dorje P."/>
            <person name="Dorjee K."/>
            <person name="Dupes A."/>
            <person name="Elong R."/>
            <person name="Falk J."/>
            <person name="Farina A."/>
            <person name="Faro S."/>
            <person name="Ferguson D."/>
            <person name="Fisher S."/>
            <person name="Foley C.D."/>
            <person name="Franke A."/>
            <person name="Friedrich D."/>
            <person name="Gadbois L."/>
            <person name="Gearin G."/>
            <person name="Gearin C.R."/>
            <person name="Giannoukos G."/>
            <person name="Goode T."/>
            <person name="Graham J."/>
            <person name="Grandbois E."/>
            <person name="Grewal S."/>
            <person name="Gyaltsen K."/>
            <person name="Hafez N."/>
            <person name="Hagos B."/>
            <person name="Hall J."/>
            <person name="Henson C."/>
            <person name="Hollinger A."/>
            <person name="Honan T."/>
            <person name="Huard M.D."/>
            <person name="Hughes L."/>
            <person name="Hurhula B."/>
            <person name="Husby M.E."/>
            <person name="Kamat A."/>
            <person name="Kanga B."/>
            <person name="Kashin S."/>
            <person name="Khazanovich D."/>
            <person name="Kisner P."/>
            <person name="Lance K."/>
            <person name="Lara M."/>
            <person name="Lee W."/>
            <person name="Lennon N."/>
            <person name="Letendre F."/>
            <person name="LeVine R."/>
            <person name="Lipovsky A."/>
            <person name="Liu X."/>
            <person name="Liu J."/>
            <person name="Liu S."/>
            <person name="Lokyitsang T."/>
            <person name="Lokyitsang Y."/>
            <person name="Lubonja R."/>
            <person name="Lui A."/>
            <person name="MacDonald P."/>
            <person name="Magnisalis V."/>
            <person name="Maru K."/>
            <person name="Matthews C."/>
            <person name="McCusker W."/>
            <person name="McDonough S."/>
            <person name="Mehta T."/>
            <person name="Meldrim J."/>
            <person name="Meneus L."/>
            <person name="Mihai O."/>
            <person name="Mihalev A."/>
            <person name="Mihova T."/>
            <person name="Mittelman R."/>
            <person name="Mlenga V."/>
            <person name="Montmayeur A."/>
            <person name="Mulrain L."/>
            <person name="Navidi A."/>
            <person name="Naylor J."/>
            <person name="Negash T."/>
            <person name="Nguyen T."/>
            <person name="Nguyen N."/>
            <person name="Nicol R."/>
            <person name="Norbu C."/>
            <person name="Norbu N."/>
            <person name="Novod N."/>
            <person name="O'Neill B."/>
            <person name="Osman S."/>
            <person name="Markiewicz E."/>
            <person name="Oyono O.L."/>
            <person name="Patti C."/>
            <person name="Phunkhang P."/>
            <person name="Pierre F."/>
            <person name="Priest M."/>
            <person name="Raghuraman S."/>
            <person name="Rege F."/>
            <person name="Reyes R."/>
            <person name="Rise C."/>
            <person name="Rogov P."/>
            <person name="Ross K."/>
            <person name="Ryan E."/>
            <person name="Settipalli S."/>
            <person name="Shea T."/>
            <person name="Sherpa N."/>
            <person name="Shi L."/>
            <person name="Shih D."/>
            <person name="Sparrow T."/>
            <person name="Spaulding J."/>
            <person name="Stalker J."/>
            <person name="Stange-Thomann N."/>
            <person name="Stavropoulos S."/>
            <person name="Stone C."/>
            <person name="Strader C."/>
            <person name="Tesfaye S."/>
            <person name="Thomson T."/>
            <person name="Thoulutsang Y."/>
            <person name="Thoulutsang D."/>
            <person name="Topham K."/>
            <person name="Topping I."/>
            <person name="Tsamla T."/>
            <person name="Vassiliev H."/>
            <person name="Vo A."/>
            <person name="Wangchuk T."/>
            <person name="Wangdi T."/>
            <person name="Weiand M."/>
            <person name="Wilkinson J."/>
            <person name="Wilson A."/>
            <person name="Yadav S."/>
            <person name="Young G."/>
            <person name="Yu Q."/>
            <person name="Zembek L."/>
            <person name="Zhong D."/>
            <person name="Zimmer A."/>
            <person name="Zwirko Z."/>
            <person name="Jaffe D.B."/>
            <person name="Alvarez P."/>
            <person name="Brockman W."/>
            <person name="Butler J."/>
            <person name="Chin C."/>
            <person name="Gnerre S."/>
            <person name="Grabherr M."/>
            <person name="Kleber M."/>
            <person name="Mauceli E."/>
            <person name="MacCallum I."/>
        </authorList>
    </citation>
    <scope>NUCLEOTIDE SEQUENCE [LARGE SCALE GENOMIC DNA]</scope>
    <source>
        <strain evidence="2">Rob3c / Tucson 14021-0248.25</strain>
    </source>
</reference>
<dbReference type="GO" id="GO:2000427">
    <property type="term" value="P:positive regulation of apoptotic cell clearance"/>
    <property type="evidence" value="ECO:0007669"/>
    <property type="project" value="EnsemblMetazoa"/>
</dbReference>
<proteinExistence type="predicted"/>
<dbReference type="Proteomes" id="UP000001292">
    <property type="component" value="Unassembled WGS sequence"/>
</dbReference>
<dbReference type="HOGENOM" id="CLU_3016455_0_0_1"/>
<dbReference type="GO" id="GO:0090575">
    <property type="term" value="C:RNA polymerase II transcription regulator complex"/>
    <property type="evidence" value="ECO:0007669"/>
    <property type="project" value="EnsemblMetazoa"/>
</dbReference>
<dbReference type="AlphaFoldDB" id="B4INB7"/>
<sequence length="56" mass="6536">MEKSESRSNLADNLLYILQLEVDDLLIIRPNLCAPKHYPPCTKSTFRSAFQNIRDR</sequence>
<gene>
    <name evidence="1" type="primary">Dsec\GM13183</name>
    <name evidence="1" type="ORF">Dsec_GM13183</name>
</gene>
<protein>
    <submittedName>
        <fullName evidence="1">GM13183</fullName>
    </submittedName>
</protein>
<dbReference type="GO" id="GO:0140297">
    <property type="term" value="F:DNA-binding transcription factor binding"/>
    <property type="evidence" value="ECO:0007669"/>
    <property type="project" value="EnsemblMetazoa"/>
</dbReference>